<keyword evidence="1" id="KW-0175">Coiled coil</keyword>
<name>A0A0A8UKX2_LEGHA</name>
<dbReference type="RefSeq" id="WP_045104929.1">
    <property type="nucleotide sequence ID" value="NZ_LN681225.1"/>
</dbReference>
<dbReference type="AlphaFoldDB" id="A0A0A8UKX2"/>
<dbReference type="OrthoDB" id="5636420at2"/>
<proteinExistence type="predicted"/>
<evidence type="ECO:0000256" key="1">
    <source>
        <dbReference type="SAM" id="Coils"/>
    </source>
</evidence>
<evidence type="ECO:0000313" key="4">
    <source>
        <dbReference type="Proteomes" id="UP000032803"/>
    </source>
</evidence>
<feature type="compositionally biased region" description="Basic and acidic residues" evidence="2">
    <location>
        <begin position="584"/>
        <end position="593"/>
    </location>
</feature>
<dbReference type="STRING" id="449.LHA_0277"/>
<evidence type="ECO:0000256" key="2">
    <source>
        <dbReference type="SAM" id="MobiDB-lite"/>
    </source>
</evidence>
<sequence>MPFNHKEGFIIEEVPPQSHEDDIVIDDAPPQYQDVEPSSLASIHIQENSYLREENELLKKELALSKRVHQQLQWDHATLKEHNLLVETQLALVKETKQQLGENYATLCKNYVLSIGEKNGLIQLLRATTEQEERILNTIETELESCTRTLSQSPEIGELRLKMQEFEANLQAHKDEVSADIEKQIDEKSQLLRTNILELFDQFIHGEAFTQLVSDLEIKLSAIIYQEQEAFLAEANHIPIIDEVTLQYLDNKTKKLIALKQIRDNDKCNLFYNTSYIALWAKIIGIISVFSQLVEKKAGTGKKVLDLSADVIGGLLGSVPFVGPLLDTVTAFTLKEIGDGVLDYLADKRIQNILAILQNPDHAKKMAELFARSLTVRYQDDIQSWATKTIKHAATMYSNQVYTLSTSGKINSKLEELKSDSLDDKIEIFLNSLATLSEKEIIYDSTKEVTTPSSSGLKLNKSFPNEKSIGTHVQQQTQTLRKRVSETEFYSKHASVVVKGVQRQNSGLQQKSEKHGAQISSLESEVVFLRAEVTRCYEQIDGLQAQINGLHEIMADWLTPANTDTSNPAAARSKKSTSRFKLFNKKESGHNSRPDLNITMTSK</sequence>
<reference evidence="4" key="1">
    <citation type="submission" date="2014-09" db="EMBL/GenBank/DDBJ databases">
        <authorList>
            <person name="Gomez-Valero L."/>
        </authorList>
    </citation>
    <scope>NUCLEOTIDE SEQUENCE [LARGE SCALE GENOMIC DNA]</scope>
    <source>
        <strain evidence="4">ATCC35250</strain>
    </source>
</reference>
<dbReference type="PATRIC" id="fig|449.7.peg.980"/>
<dbReference type="Proteomes" id="UP000032803">
    <property type="component" value="Chromosome I"/>
</dbReference>
<dbReference type="KEGG" id="lha:LHA_0277"/>
<protein>
    <submittedName>
        <fullName evidence="3">Uncharacterized protein</fullName>
    </submittedName>
</protein>
<organism evidence="3 4">
    <name type="scientific">Legionella hackeliae</name>
    <dbReference type="NCBI Taxonomy" id="449"/>
    <lineage>
        <taxon>Bacteria</taxon>
        <taxon>Pseudomonadati</taxon>
        <taxon>Pseudomonadota</taxon>
        <taxon>Gammaproteobacteria</taxon>
        <taxon>Legionellales</taxon>
        <taxon>Legionellaceae</taxon>
        <taxon>Legionella</taxon>
    </lineage>
</organism>
<feature type="coiled-coil region" evidence="1">
    <location>
        <begin position="156"/>
        <end position="183"/>
    </location>
</feature>
<accession>A0A0A8UKX2</accession>
<evidence type="ECO:0000313" key="3">
    <source>
        <dbReference type="EMBL" id="CEK09388.1"/>
    </source>
</evidence>
<dbReference type="HOGENOM" id="CLU_452553_0_0_6"/>
<keyword evidence="4" id="KW-1185">Reference proteome</keyword>
<dbReference type="EMBL" id="LN681225">
    <property type="protein sequence ID" value="CEK09388.1"/>
    <property type="molecule type" value="Genomic_DNA"/>
</dbReference>
<gene>
    <name evidence="3" type="ORF">LHA_0277</name>
</gene>
<feature type="region of interest" description="Disordered" evidence="2">
    <location>
        <begin position="583"/>
        <end position="603"/>
    </location>
</feature>